<dbReference type="CDD" id="cd06581">
    <property type="entry name" value="TM_PBP1_LivM_like"/>
    <property type="match status" value="1"/>
</dbReference>
<feature type="transmembrane region" description="Helical" evidence="6">
    <location>
        <begin position="114"/>
        <end position="133"/>
    </location>
</feature>
<feature type="transmembrane region" description="Helical" evidence="6">
    <location>
        <begin position="162"/>
        <end position="181"/>
    </location>
</feature>
<dbReference type="Proteomes" id="UP000515847">
    <property type="component" value="Chromosome"/>
</dbReference>
<feature type="transmembrane region" description="Helical" evidence="6">
    <location>
        <begin position="87"/>
        <end position="107"/>
    </location>
</feature>
<organism evidence="7 8">
    <name type="scientific">Thermanaerosceptrum fracticalcis</name>
    <dbReference type="NCBI Taxonomy" id="1712410"/>
    <lineage>
        <taxon>Bacteria</taxon>
        <taxon>Bacillati</taxon>
        <taxon>Bacillota</taxon>
        <taxon>Clostridia</taxon>
        <taxon>Eubacteriales</taxon>
        <taxon>Peptococcaceae</taxon>
        <taxon>Thermanaerosceptrum</taxon>
    </lineage>
</organism>
<feature type="transmembrane region" description="Helical" evidence="6">
    <location>
        <begin position="64"/>
        <end position="81"/>
    </location>
</feature>
<evidence type="ECO:0000256" key="2">
    <source>
        <dbReference type="ARBA" id="ARBA00022475"/>
    </source>
</evidence>
<feature type="transmembrane region" description="Helical" evidence="6">
    <location>
        <begin position="30"/>
        <end position="52"/>
    </location>
</feature>
<keyword evidence="8" id="KW-1185">Reference proteome</keyword>
<evidence type="ECO:0000256" key="3">
    <source>
        <dbReference type="ARBA" id="ARBA00022692"/>
    </source>
</evidence>
<evidence type="ECO:0000256" key="5">
    <source>
        <dbReference type="ARBA" id="ARBA00023136"/>
    </source>
</evidence>
<keyword evidence="4 6" id="KW-1133">Transmembrane helix</keyword>
<feature type="transmembrane region" description="Helical" evidence="6">
    <location>
        <begin position="246"/>
        <end position="273"/>
    </location>
</feature>
<keyword evidence="2" id="KW-1003">Cell membrane</keyword>
<comment type="subcellular location">
    <subcellularLocation>
        <location evidence="1">Cell membrane</location>
        <topology evidence="1">Multi-pass membrane protein</topology>
    </subcellularLocation>
</comment>
<evidence type="ECO:0000256" key="6">
    <source>
        <dbReference type="SAM" id="Phobius"/>
    </source>
</evidence>
<dbReference type="PANTHER" id="PTHR30482:SF10">
    <property type="entry name" value="HIGH-AFFINITY BRANCHED-CHAIN AMINO ACID TRANSPORT PROTEIN BRAE"/>
    <property type="match status" value="1"/>
</dbReference>
<keyword evidence="3 6" id="KW-0812">Transmembrane</keyword>
<dbReference type="AlphaFoldDB" id="A0A7G6E1V8"/>
<evidence type="ECO:0000256" key="4">
    <source>
        <dbReference type="ARBA" id="ARBA00022989"/>
    </source>
</evidence>
<keyword evidence="5 6" id="KW-0472">Membrane</keyword>
<proteinExistence type="predicted"/>
<dbReference type="InterPro" id="IPR043428">
    <property type="entry name" value="LivM-like"/>
</dbReference>
<accession>A0A7G6E1V8</accession>
<dbReference type="KEGG" id="tfr:BR63_06860"/>
<evidence type="ECO:0000313" key="8">
    <source>
        <dbReference type="Proteomes" id="UP000515847"/>
    </source>
</evidence>
<dbReference type="PANTHER" id="PTHR30482">
    <property type="entry name" value="HIGH-AFFINITY BRANCHED-CHAIN AMINO ACID TRANSPORT SYSTEM PERMEASE"/>
    <property type="match status" value="1"/>
</dbReference>
<gene>
    <name evidence="7" type="ORF">BR63_06860</name>
</gene>
<reference evidence="7 8" key="1">
    <citation type="journal article" date="2019" name="Front. Microbiol.">
        <title>Thermoanaerosceptrum fracticalcis gen. nov. sp. nov., a Novel Fumarate-Fermenting Microorganism From a Deep Fractured Carbonate Aquifer of the US Great Basin.</title>
        <authorList>
            <person name="Hamilton-Brehm S.D."/>
            <person name="Stewart L.E."/>
            <person name="Zavarin M."/>
            <person name="Caldwell M."/>
            <person name="Lawson P.A."/>
            <person name="Onstott T.C."/>
            <person name="Grzymski J."/>
            <person name="Neveux I."/>
            <person name="Lollar B.S."/>
            <person name="Russell C.E."/>
            <person name="Moser D.P."/>
        </authorList>
    </citation>
    <scope>NUCLEOTIDE SEQUENCE [LARGE SCALE GENOMIC DNA]</scope>
    <source>
        <strain evidence="7 8">DRI-13</strain>
    </source>
</reference>
<name>A0A7G6E1V8_THEFR</name>
<feature type="transmembrane region" description="Helical" evidence="6">
    <location>
        <begin position="7"/>
        <end position="24"/>
    </location>
</feature>
<dbReference type="GO" id="GO:0005886">
    <property type="term" value="C:plasma membrane"/>
    <property type="evidence" value="ECO:0007669"/>
    <property type="project" value="UniProtKB-SubCell"/>
</dbReference>
<dbReference type="Pfam" id="PF02653">
    <property type="entry name" value="BPD_transp_2"/>
    <property type="match status" value="1"/>
</dbReference>
<dbReference type="GO" id="GO:0015658">
    <property type="term" value="F:branched-chain amino acid transmembrane transporter activity"/>
    <property type="evidence" value="ECO:0007669"/>
    <property type="project" value="InterPro"/>
</dbReference>
<evidence type="ECO:0000256" key="1">
    <source>
        <dbReference type="ARBA" id="ARBA00004651"/>
    </source>
</evidence>
<dbReference type="OrthoDB" id="9789927at2"/>
<sequence length="327" mass="35218">MKGITKWRTYGILGVLLLLLFLVPQVVSNIYYLHIINLGGIYTLITIGLNLLSGYTGQVSMGQAGYFAVGTYVSSLLMMNLKFPFWAALLVAVVAAAICGLIIGIPAMKLSGPYLVLATVGFGEIVRLVLLNWTPVTKGAAGLTGIPLPEFMGMRISSEKDFFYLIFIVLLLGTYVAQRLAKSKIGRTFTAIREDELAAEAMGVPVNLYKISAFVISAVYAGVAGALFGSFAGVASPDNFTFDESVAFLSMSVIGGNRSIVGAVIGAFVLTFLSEALRVFQALRLVIYGGILIFTVIYMPKGLYGLVEQGQNWFSRQFLAGKKDYSS</sequence>
<protein>
    <submittedName>
        <fullName evidence="7">Branched-chain amino acid ABC transporter permease</fullName>
    </submittedName>
</protein>
<dbReference type="RefSeq" id="WP_051966276.1">
    <property type="nucleotide sequence ID" value="NZ_CP045798.1"/>
</dbReference>
<dbReference type="EMBL" id="CP045798">
    <property type="protein sequence ID" value="QNB46062.1"/>
    <property type="molecule type" value="Genomic_DNA"/>
</dbReference>
<feature type="transmembrane region" description="Helical" evidence="6">
    <location>
        <begin position="285"/>
        <end position="307"/>
    </location>
</feature>
<feature type="transmembrane region" description="Helical" evidence="6">
    <location>
        <begin position="211"/>
        <end position="234"/>
    </location>
</feature>
<evidence type="ECO:0000313" key="7">
    <source>
        <dbReference type="EMBL" id="QNB46062.1"/>
    </source>
</evidence>
<dbReference type="InterPro" id="IPR001851">
    <property type="entry name" value="ABC_transp_permease"/>
</dbReference>